<proteinExistence type="predicted"/>
<gene>
    <name evidence="2" type="ORF">PPROV_000710700</name>
</gene>
<dbReference type="Proteomes" id="UP000660262">
    <property type="component" value="Unassembled WGS sequence"/>
</dbReference>
<protein>
    <submittedName>
        <fullName evidence="2">Uncharacterized protein</fullName>
    </submittedName>
</protein>
<name>A0A830HN79_9CHLO</name>
<accession>A0A830HN79</accession>
<organism evidence="2 3">
    <name type="scientific">Pycnococcus provasolii</name>
    <dbReference type="NCBI Taxonomy" id="41880"/>
    <lineage>
        <taxon>Eukaryota</taxon>
        <taxon>Viridiplantae</taxon>
        <taxon>Chlorophyta</taxon>
        <taxon>Pseudoscourfieldiophyceae</taxon>
        <taxon>Pseudoscourfieldiales</taxon>
        <taxon>Pycnococcaceae</taxon>
        <taxon>Pycnococcus</taxon>
    </lineage>
</organism>
<sequence>MDMDSHAHAHIPSADLESAQVVVVSSHPVNATTNVQDTSYSSSSTHAATHVSEQHTLTPQAQPCGLLEPSQNTANNTASAYLHQQRQRQQHSPPSSPTKEAELPGLVASTLDLLGDRVDETTLTPSMTEFLANPKVVAKLCEFVAQKRTETGEFQDQSAAVTLTRARRAAQLLSEPPRPIAQVVLRRAGPTAVTLCRLALPVEQNHGGDAANRCTAPAANAVGALLRRAPRQVVRGLDEAGLVPQLLASVDVAPWADGLLRAFEAMLSTLASVITQQRRAATAAAGGAGTPTAVAATLARVAALVEHSPISEMCLSASRSLSLARAVSHGGADALAFWARLLSLTTNGPAGPQPVLTGRLAGCDNDAQITIASFVDRIAHSAPTETRAPLDLLSALTHLCKFAHNELYVRPSLSCDARNSARAIAAAIQEHARTLVGGLLRFVGATPPEHHHLGGESKLPTTSVRRIALRTLAAAAALSPVAVLNAIPGVSWRAIASASFGRGKVSEALAESAASLFRAALLAMPADEAIRRRVLAGRAPGTSRPRSRRSSASPSCSMGREPGLVTRLCRCVHYGHGTDSGAHARALLRDLTDAAYSGDARLVEALASSGDWRDLVSSSESSARNALQPLNSNSNSTTTLTTTHRAAGTTKA</sequence>
<feature type="region of interest" description="Disordered" evidence="1">
    <location>
        <begin position="623"/>
        <end position="652"/>
    </location>
</feature>
<evidence type="ECO:0000313" key="3">
    <source>
        <dbReference type="Proteomes" id="UP000660262"/>
    </source>
</evidence>
<feature type="compositionally biased region" description="Low complexity" evidence="1">
    <location>
        <begin position="630"/>
        <end position="643"/>
    </location>
</feature>
<evidence type="ECO:0000256" key="1">
    <source>
        <dbReference type="SAM" id="MobiDB-lite"/>
    </source>
</evidence>
<feature type="region of interest" description="Disordered" evidence="1">
    <location>
        <begin position="536"/>
        <end position="560"/>
    </location>
</feature>
<evidence type="ECO:0000313" key="2">
    <source>
        <dbReference type="EMBL" id="GHP08368.1"/>
    </source>
</evidence>
<feature type="compositionally biased region" description="Low complexity" evidence="1">
    <location>
        <begin position="537"/>
        <end position="560"/>
    </location>
</feature>
<feature type="compositionally biased region" description="Polar residues" evidence="1">
    <location>
        <begin position="69"/>
        <end position="79"/>
    </location>
</feature>
<comment type="caution">
    <text evidence="2">The sequence shown here is derived from an EMBL/GenBank/DDBJ whole genome shotgun (WGS) entry which is preliminary data.</text>
</comment>
<dbReference type="AlphaFoldDB" id="A0A830HN79"/>
<feature type="region of interest" description="Disordered" evidence="1">
    <location>
        <begin position="33"/>
        <end position="102"/>
    </location>
</feature>
<dbReference type="EMBL" id="BNJQ01000020">
    <property type="protein sequence ID" value="GHP08368.1"/>
    <property type="molecule type" value="Genomic_DNA"/>
</dbReference>
<keyword evidence="3" id="KW-1185">Reference proteome</keyword>
<feature type="compositionally biased region" description="Low complexity" evidence="1">
    <location>
        <begin position="38"/>
        <end position="51"/>
    </location>
</feature>
<reference evidence="2" key="1">
    <citation type="submission" date="2020-10" db="EMBL/GenBank/DDBJ databases">
        <title>Unveiling of a novel bifunctional photoreceptor, Dualchrome1, isolated from a cosmopolitan green alga.</title>
        <authorList>
            <person name="Suzuki S."/>
            <person name="Kawachi M."/>
        </authorList>
    </citation>
    <scope>NUCLEOTIDE SEQUENCE</scope>
    <source>
        <strain evidence="2">NIES 2893</strain>
    </source>
</reference>